<evidence type="ECO:0000313" key="3">
    <source>
        <dbReference type="EMBL" id="WNZ43343.1"/>
    </source>
</evidence>
<dbReference type="InterPro" id="IPR000868">
    <property type="entry name" value="Isochorismatase-like_dom"/>
</dbReference>
<evidence type="ECO:0000256" key="1">
    <source>
        <dbReference type="ARBA" id="ARBA00022801"/>
    </source>
</evidence>
<accession>A0AA97AKJ9</accession>
<dbReference type="GO" id="GO:0016787">
    <property type="term" value="F:hydrolase activity"/>
    <property type="evidence" value="ECO:0007669"/>
    <property type="project" value="UniProtKB-KW"/>
</dbReference>
<name>A0AA97AKJ9_LEPBY</name>
<proteinExistence type="predicted"/>
<dbReference type="Gene3D" id="3.40.50.850">
    <property type="entry name" value="Isochorismatase-like"/>
    <property type="match status" value="1"/>
</dbReference>
<reference evidence="3" key="2">
    <citation type="submission" date="2023-07" db="EMBL/GenBank/DDBJ databases">
        <authorList>
            <person name="Bai X.-H."/>
            <person name="Wang H.-H."/>
            <person name="Wang J."/>
            <person name="Ma M.-Y."/>
            <person name="Hu H.-H."/>
            <person name="Song Z.-L."/>
            <person name="Ma H.-G."/>
            <person name="Fan Y."/>
            <person name="Du C.-Y."/>
            <person name="Xu J.-C."/>
        </authorList>
    </citation>
    <scope>NUCLEOTIDE SEQUENCE</scope>
    <source>
        <strain evidence="3">CZ1</strain>
    </source>
</reference>
<dbReference type="AlphaFoldDB" id="A0AA97AKJ9"/>
<sequence>MNSDQTALILIGYQNDYFSSRGVLHNVIEESARLNNVLNNTVALLNAIASTSILRVATPIFFTSNYEELIEPVGILKTIQEVGAFRCGTFGAEMSAELQPFAESILQIPGKQGFNAFAKTNLDFLFKKKGITNLILAGAVTSICIDSTGRHAHERGYHVTVLSDCTSARTMFEQQFYCENIFPLYADVMTHIELLQQLGC</sequence>
<keyword evidence="1 3" id="KW-0378">Hydrolase</keyword>
<feature type="domain" description="Isochorismatase-like" evidence="2">
    <location>
        <begin position="6"/>
        <end position="192"/>
    </location>
</feature>
<gene>
    <name evidence="3" type="ORF">Q2T42_15925</name>
</gene>
<dbReference type="Pfam" id="PF00857">
    <property type="entry name" value="Isochorismatase"/>
    <property type="match status" value="1"/>
</dbReference>
<reference evidence="3" key="1">
    <citation type="journal article" date="2023" name="Plants (Basel)">
        <title>Genomic Analysis of Leptolyngbya boryana CZ1 Reveals Efficient Carbon Fixation Modules.</title>
        <authorList>
            <person name="Bai X."/>
            <person name="Wang H."/>
            <person name="Cheng W."/>
            <person name="Wang J."/>
            <person name="Ma M."/>
            <person name="Hu H."/>
            <person name="Song Z."/>
            <person name="Ma H."/>
            <person name="Fan Y."/>
            <person name="Du C."/>
            <person name="Xu J."/>
        </authorList>
    </citation>
    <scope>NUCLEOTIDE SEQUENCE</scope>
    <source>
        <strain evidence="3">CZ1</strain>
    </source>
</reference>
<protein>
    <submittedName>
        <fullName evidence="3">Cysteine hydrolase</fullName>
    </submittedName>
</protein>
<organism evidence="3">
    <name type="scientific">Leptolyngbya boryana CZ1</name>
    <dbReference type="NCBI Taxonomy" id="3060204"/>
    <lineage>
        <taxon>Bacteria</taxon>
        <taxon>Bacillati</taxon>
        <taxon>Cyanobacteriota</taxon>
        <taxon>Cyanophyceae</taxon>
        <taxon>Leptolyngbyales</taxon>
        <taxon>Leptolyngbyaceae</taxon>
        <taxon>Leptolyngbya group</taxon>
        <taxon>Leptolyngbya</taxon>
    </lineage>
</organism>
<dbReference type="CDD" id="cd00431">
    <property type="entry name" value="cysteine_hydrolases"/>
    <property type="match status" value="1"/>
</dbReference>
<dbReference type="PANTHER" id="PTHR43540">
    <property type="entry name" value="PEROXYUREIDOACRYLATE/UREIDOACRYLATE AMIDOHYDROLASE-RELATED"/>
    <property type="match status" value="1"/>
</dbReference>
<dbReference type="SUPFAM" id="SSF52499">
    <property type="entry name" value="Isochorismatase-like hydrolases"/>
    <property type="match status" value="1"/>
</dbReference>
<dbReference type="InterPro" id="IPR050272">
    <property type="entry name" value="Isochorismatase-like_hydrls"/>
</dbReference>
<dbReference type="PANTHER" id="PTHR43540:SF16">
    <property type="entry name" value="ISOCHORISMATASE-LIKE DOMAIN-CONTAINING PROTEIN"/>
    <property type="match status" value="1"/>
</dbReference>
<dbReference type="InterPro" id="IPR036380">
    <property type="entry name" value="Isochorismatase-like_sf"/>
</dbReference>
<dbReference type="RefSeq" id="WP_287457009.1">
    <property type="nucleotide sequence ID" value="NZ_CP130144.1"/>
</dbReference>
<evidence type="ECO:0000259" key="2">
    <source>
        <dbReference type="Pfam" id="PF00857"/>
    </source>
</evidence>
<dbReference type="EMBL" id="CP130144">
    <property type="protein sequence ID" value="WNZ43343.1"/>
    <property type="molecule type" value="Genomic_DNA"/>
</dbReference>